<evidence type="ECO:0000313" key="2">
    <source>
        <dbReference type="Proteomes" id="UP001500454"/>
    </source>
</evidence>
<sequence>MAAYRPISCVFYDELESRATLRQPCAIVYRVGGEGTEATTHGVIDTLYIRDKVEYLRLTDGFELRLDWLVSVDGRQLDAYC</sequence>
<dbReference type="RefSeq" id="WP_345222942.1">
    <property type="nucleotide sequence ID" value="NZ_BAABHA010000002.1"/>
</dbReference>
<dbReference type="InterPro" id="IPR023534">
    <property type="entry name" value="Rof/RNase_P-like"/>
</dbReference>
<proteinExistence type="predicted"/>
<dbReference type="Gene3D" id="2.30.30.400">
    <property type="entry name" value="Rof-like"/>
    <property type="match status" value="1"/>
</dbReference>
<gene>
    <name evidence="1" type="ORF">GCM10023186_16110</name>
</gene>
<evidence type="ECO:0008006" key="3">
    <source>
        <dbReference type="Google" id="ProtNLM"/>
    </source>
</evidence>
<dbReference type="InterPro" id="IPR038626">
    <property type="entry name" value="Rof-like_sf"/>
</dbReference>
<organism evidence="1 2">
    <name type="scientific">Hymenobacter koreensis</name>
    <dbReference type="NCBI Taxonomy" id="1084523"/>
    <lineage>
        <taxon>Bacteria</taxon>
        <taxon>Pseudomonadati</taxon>
        <taxon>Bacteroidota</taxon>
        <taxon>Cytophagia</taxon>
        <taxon>Cytophagales</taxon>
        <taxon>Hymenobacteraceae</taxon>
        <taxon>Hymenobacter</taxon>
    </lineage>
</organism>
<accession>A0ABP8IXR5</accession>
<protein>
    <recommendedName>
        <fullName evidence="3">Rho-binding antiterminator</fullName>
    </recommendedName>
</protein>
<dbReference type="EMBL" id="BAABHA010000002">
    <property type="protein sequence ID" value="GAA4379001.1"/>
    <property type="molecule type" value="Genomic_DNA"/>
</dbReference>
<comment type="caution">
    <text evidence="1">The sequence shown here is derived from an EMBL/GenBank/DDBJ whole genome shotgun (WGS) entry which is preliminary data.</text>
</comment>
<dbReference type="SUPFAM" id="SSF101744">
    <property type="entry name" value="Rof/RNase P subunit-like"/>
    <property type="match status" value="1"/>
</dbReference>
<keyword evidence="2" id="KW-1185">Reference proteome</keyword>
<name>A0ABP8IXR5_9BACT</name>
<dbReference type="Proteomes" id="UP001500454">
    <property type="component" value="Unassembled WGS sequence"/>
</dbReference>
<evidence type="ECO:0000313" key="1">
    <source>
        <dbReference type="EMBL" id="GAA4379001.1"/>
    </source>
</evidence>
<reference evidence="2" key="1">
    <citation type="journal article" date="2019" name="Int. J. Syst. Evol. Microbiol.">
        <title>The Global Catalogue of Microorganisms (GCM) 10K type strain sequencing project: providing services to taxonomists for standard genome sequencing and annotation.</title>
        <authorList>
            <consortium name="The Broad Institute Genomics Platform"/>
            <consortium name="The Broad Institute Genome Sequencing Center for Infectious Disease"/>
            <person name="Wu L."/>
            <person name="Ma J."/>
        </authorList>
    </citation>
    <scope>NUCLEOTIDE SEQUENCE [LARGE SCALE GENOMIC DNA]</scope>
    <source>
        <strain evidence="2">JCM 17924</strain>
    </source>
</reference>